<evidence type="ECO:0000256" key="1">
    <source>
        <dbReference type="ARBA" id="ARBA00004141"/>
    </source>
</evidence>
<dbReference type="Proteomes" id="UP001162131">
    <property type="component" value="Unassembled WGS sequence"/>
</dbReference>
<dbReference type="Gene3D" id="1.10.287.70">
    <property type="match status" value="1"/>
</dbReference>
<dbReference type="PANTHER" id="PTHR47823:SF9">
    <property type="entry name" value="CHROMOSOME UNDETERMINED SCAFFOLD_10, WHOLE GENOME SHOTGUN SEQUENCE"/>
    <property type="match status" value="1"/>
</dbReference>
<dbReference type="Pfam" id="PF00027">
    <property type="entry name" value="cNMP_binding"/>
    <property type="match status" value="1"/>
</dbReference>
<feature type="transmembrane region" description="Helical" evidence="10">
    <location>
        <begin position="359"/>
        <end position="382"/>
    </location>
</feature>
<dbReference type="FunFam" id="1.10.287.70:FF:000123">
    <property type="entry name" value="Potassium channel KAT3"/>
    <property type="match status" value="1"/>
</dbReference>
<organism evidence="12 13">
    <name type="scientific">Blepharisma stoltei</name>
    <dbReference type="NCBI Taxonomy" id="1481888"/>
    <lineage>
        <taxon>Eukaryota</taxon>
        <taxon>Sar</taxon>
        <taxon>Alveolata</taxon>
        <taxon>Ciliophora</taxon>
        <taxon>Postciliodesmatophora</taxon>
        <taxon>Heterotrichea</taxon>
        <taxon>Heterotrichida</taxon>
        <taxon>Blepharismidae</taxon>
        <taxon>Blepharisma</taxon>
    </lineage>
</organism>
<keyword evidence="8" id="KW-0175">Coiled coil</keyword>
<dbReference type="InterPro" id="IPR003938">
    <property type="entry name" value="K_chnl_volt-dep_EAG/ELK/ERG"/>
</dbReference>
<protein>
    <recommendedName>
        <fullName evidence="11">Cyclic nucleotide-binding domain-containing protein</fullName>
    </recommendedName>
</protein>
<feature type="region of interest" description="Disordered" evidence="9">
    <location>
        <begin position="1"/>
        <end position="20"/>
    </location>
</feature>
<dbReference type="SUPFAM" id="SSF51206">
    <property type="entry name" value="cAMP-binding domain-like"/>
    <property type="match status" value="1"/>
</dbReference>
<keyword evidence="3 10" id="KW-0812">Transmembrane</keyword>
<dbReference type="Gene3D" id="2.60.120.10">
    <property type="entry name" value="Jelly Rolls"/>
    <property type="match status" value="1"/>
</dbReference>
<dbReference type="SUPFAM" id="SSF81324">
    <property type="entry name" value="Voltage-gated potassium channels"/>
    <property type="match status" value="1"/>
</dbReference>
<reference evidence="12" key="1">
    <citation type="submission" date="2021-09" db="EMBL/GenBank/DDBJ databases">
        <authorList>
            <consortium name="AG Swart"/>
            <person name="Singh M."/>
            <person name="Singh A."/>
            <person name="Seah K."/>
            <person name="Emmerich C."/>
        </authorList>
    </citation>
    <scope>NUCLEOTIDE SEQUENCE</scope>
    <source>
        <strain evidence="12">ATCC30299</strain>
    </source>
</reference>
<evidence type="ECO:0000313" key="12">
    <source>
        <dbReference type="EMBL" id="CAG9321591.1"/>
    </source>
</evidence>
<proteinExistence type="predicted"/>
<dbReference type="PANTHER" id="PTHR47823">
    <property type="entry name" value="ION_TRANS DOMAIN-CONTAINING PROTEIN"/>
    <property type="match status" value="1"/>
</dbReference>
<dbReference type="EMBL" id="CAJZBQ010000028">
    <property type="protein sequence ID" value="CAG9321591.1"/>
    <property type="molecule type" value="Genomic_DNA"/>
</dbReference>
<evidence type="ECO:0000256" key="10">
    <source>
        <dbReference type="SAM" id="Phobius"/>
    </source>
</evidence>
<comment type="subcellular location">
    <subcellularLocation>
        <location evidence="1">Membrane</location>
        <topology evidence="1">Multi-pass membrane protein</topology>
    </subcellularLocation>
</comment>
<keyword evidence="13" id="KW-1185">Reference proteome</keyword>
<evidence type="ECO:0000313" key="13">
    <source>
        <dbReference type="Proteomes" id="UP001162131"/>
    </source>
</evidence>
<evidence type="ECO:0000256" key="7">
    <source>
        <dbReference type="ARBA" id="ARBA00023303"/>
    </source>
</evidence>
<dbReference type="GO" id="GO:0005249">
    <property type="term" value="F:voltage-gated potassium channel activity"/>
    <property type="evidence" value="ECO:0007669"/>
    <property type="project" value="InterPro"/>
</dbReference>
<dbReference type="PROSITE" id="PS50042">
    <property type="entry name" value="CNMP_BINDING_3"/>
    <property type="match status" value="1"/>
</dbReference>
<keyword evidence="7" id="KW-0407">Ion channel</keyword>
<evidence type="ECO:0000256" key="6">
    <source>
        <dbReference type="ARBA" id="ARBA00023136"/>
    </source>
</evidence>
<dbReference type="GO" id="GO:0016020">
    <property type="term" value="C:membrane"/>
    <property type="evidence" value="ECO:0007669"/>
    <property type="project" value="UniProtKB-SubCell"/>
</dbReference>
<name>A0AAU9J5S6_9CILI</name>
<accession>A0AAU9J5S6</accession>
<dbReference type="Pfam" id="PF00520">
    <property type="entry name" value="Ion_trans"/>
    <property type="match status" value="1"/>
</dbReference>
<keyword evidence="4 10" id="KW-1133">Transmembrane helix</keyword>
<evidence type="ECO:0000256" key="8">
    <source>
        <dbReference type="SAM" id="Coils"/>
    </source>
</evidence>
<dbReference type="InterPro" id="IPR000595">
    <property type="entry name" value="cNMP-bd_dom"/>
</dbReference>
<feature type="transmembrane region" description="Helical" evidence="10">
    <location>
        <begin position="133"/>
        <end position="153"/>
    </location>
</feature>
<evidence type="ECO:0000256" key="5">
    <source>
        <dbReference type="ARBA" id="ARBA00023065"/>
    </source>
</evidence>
<feature type="transmembrane region" description="Helical" evidence="10">
    <location>
        <begin position="198"/>
        <end position="224"/>
    </location>
</feature>
<evidence type="ECO:0000256" key="2">
    <source>
        <dbReference type="ARBA" id="ARBA00022448"/>
    </source>
</evidence>
<evidence type="ECO:0000256" key="9">
    <source>
        <dbReference type="SAM" id="MobiDB-lite"/>
    </source>
</evidence>
<dbReference type="InterPro" id="IPR005821">
    <property type="entry name" value="Ion_trans_dom"/>
</dbReference>
<keyword evidence="2" id="KW-0813">Transport</keyword>
<dbReference type="PRINTS" id="PR01463">
    <property type="entry name" value="EAGCHANLFMLY"/>
</dbReference>
<feature type="domain" description="Cyclic nucleotide-binding" evidence="11">
    <location>
        <begin position="487"/>
        <end position="580"/>
    </location>
</feature>
<feature type="coiled-coil region" evidence="8">
    <location>
        <begin position="612"/>
        <end position="676"/>
    </location>
</feature>
<gene>
    <name evidence="12" type="ORF">BSTOLATCC_MIC28867</name>
</gene>
<evidence type="ECO:0000256" key="4">
    <source>
        <dbReference type="ARBA" id="ARBA00022989"/>
    </source>
</evidence>
<evidence type="ECO:0000259" key="11">
    <source>
        <dbReference type="PROSITE" id="PS50042"/>
    </source>
</evidence>
<feature type="transmembrane region" description="Helical" evidence="10">
    <location>
        <begin position="329"/>
        <end position="347"/>
    </location>
</feature>
<dbReference type="InterPro" id="IPR018490">
    <property type="entry name" value="cNMP-bd_dom_sf"/>
</dbReference>
<dbReference type="CDD" id="cd00038">
    <property type="entry name" value="CAP_ED"/>
    <property type="match status" value="1"/>
</dbReference>
<sequence>MEEDSFVPRTRRNSIKNDSFKPHDSYVLTLSTEPAEQIQNDQQPTSKYKRIWQRIKWKVMMDIRMRNLMNDIKKYGQDESAFFSPTSDGLLQDEYYKAKADSMLQSKWSTRDNPIIPKYIINPSGWFKLFWDLYIGIWLLYTALVTPFVIAFLVTKTWDVWFWIDFVTDMSFLADTIIQLNTAYLNKDDILITSRKSIFLNYLCGWLLLDLIASIPFGMIEVLLDYESHGRMMNQLVKIFKIKSVPRLFRLTKLSKLFKEKTSSENFENIQIILNINHSITRLISALSVIAVSLHLVGCMWFYSARFDDFSPDTWVVRLGYMDKPIKELYLASIYWGMTTLATVGYGDINPRTNFEKGIAMVWMICAVYFISFSIGSLSSMYSNIDIMKNIIDHKIQVSDNYARETEISSDIKRKMIKTIRVRTEKVVISSDDKEDLLNEFPKKLKYDIALTMHKGIIKKFSFFTLKDYTFIAGTVPYLQPMIAGINEMICRKGEVPHNIYFIASGRACFIYGEDNIVYRVLQEGHYFGDAEVVRNVLRKYNICAGADAVILVMTKKLIEKIQLEFPAIWKEIVEFADEREKKIIKALAEMKALLKANHSGLIKTLSAAEFKEIIAKEIADIETEINEESEREDFKYSEKMKYKQMVTIRRQLDENTNLIDRVQNLIKKIDSDNQEKQDHLPPINQISLETLTTARRFLNINFDILENQNIAESLDIPESENKDKETGNK</sequence>
<feature type="transmembrane region" description="Helical" evidence="10">
    <location>
        <begin position="160"/>
        <end position="178"/>
    </location>
</feature>
<dbReference type="AlphaFoldDB" id="A0AAU9J5S6"/>
<dbReference type="InterPro" id="IPR014710">
    <property type="entry name" value="RmlC-like_jellyroll"/>
</dbReference>
<keyword evidence="5" id="KW-0406">Ion transport</keyword>
<keyword evidence="6 10" id="KW-0472">Membrane</keyword>
<evidence type="ECO:0000256" key="3">
    <source>
        <dbReference type="ARBA" id="ARBA00022692"/>
    </source>
</evidence>
<feature type="transmembrane region" description="Helical" evidence="10">
    <location>
        <begin position="283"/>
        <end position="303"/>
    </location>
</feature>
<comment type="caution">
    <text evidence="12">The sequence shown here is derived from an EMBL/GenBank/DDBJ whole genome shotgun (WGS) entry which is preliminary data.</text>
</comment>